<dbReference type="PROSITE" id="PS50206">
    <property type="entry name" value="RHODANESE_3"/>
    <property type="match status" value="1"/>
</dbReference>
<dbReference type="EMBL" id="JAABOQ010000007">
    <property type="protein sequence ID" value="NER18726.1"/>
    <property type="molecule type" value="Genomic_DNA"/>
</dbReference>
<dbReference type="InterPro" id="IPR036873">
    <property type="entry name" value="Rhodanese-like_dom_sf"/>
</dbReference>
<dbReference type="PANTHER" id="PTHR43031:SF16">
    <property type="entry name" value="OXIDOREDUCTASE"/>
    <property type="match status" value="1"/>
</dbReference>
<sequence length="105" mass="11682">MGMLSLIFGSKKEKEKLKQFLTQKHIIIDVRTENEYKIDHIKQAIHIPLGELGNHLEKIKSHKKPVVVYCQSGVRSAAGVGLLRKNGIDAVNGGGLRKLQKTLQA</sequence>
<dbReference type="CDD" id="cd00158">
    <property type="entry name" value="RHOD"/>
    <property type="match status" value="1"/>
</dbReference>
<dbReference type="AlphaFoldDB" id="A0A6M0CLB2"/>
<evidence type="ECO:0000313" key="3">
    <source>
        <dbReference type="Proteomes" id="UP000474296"/>
    </source>
</evidence>
<organism evidence="2 3">
    <name type="scientific">Spongiivirga citrea</name>
    <dbReference type="NCBI Taxonomy" id="1481457"/>
    <lineage>
        <taxon>Bacteria</taxon>
        <taxon>Pseudomonadati</taxon>
        <taxon>Bacteroidota</taxon>
        <taxon>Flavobacteriia</taxon>
        <taxon>Flavobacteriales</taxon>
        <taxon>Flavobacteriaceae</taxon>
        <taxon>Spongiivirga</taxon>
    </lineage>
</organism>
<evidence type="ECO:0000313" key="2">
    <source>
        <dbReference type="EMBL" id="NER18726.1"/>
    </source>
</evidence>
<dbReference type="Pfam" id="PF00581">
    <property type="entry name" value="Rhodanese"/>
    <property type="match status" value="1"/>
</dbReference>
<comment type="caution">
    <text evidence="2">The sequence shown here is derived from an EMBL/GenBank/DDBJ whole genome shotgun (WGS) entry which is preliminary data.</text>
</comment>
<protein>
    <submittedName>
        <fullName evidence="2">Rhodanese-like domain-containing protein</fullName>
    </submittedName>
</protein>
<gene>
    <name evidence="2" type="ORF">GWK10_16020</name>
</gene>
<keyword evidence="3" id="KW-1185">Reference proteome</keyword>
<dbReference type="RefSeq" id="WP_164033414.1">
    <property type="nucleotide sequence ID" value="NZ_JAABOQ010000007.1"/>
</dbReference>
<proteinExistence type="predicted"/>
<dbReference type="Gene3D" id="3.40.250.10">
    <property type="entry name" value="Rhodanese-like domain"/>
    <property type="match status" value="1"/>
</dbReference>
<evidence type="ECO:0000259" key="1">
    <source>
        <dbReference type="PROSITE" id="PS50206"/>
    </source>
</evidence>
<reference evidence="2 3" key="1">
    <citation type="submission" date="2020-01" db="EMBL/GenBank/DDBJ databases">
        <title>Spongiivirga citrea KCTC 32990T.</title>
        <authorList>
            <person name="Wang G."/>
        </authorList>
    </citation>
    <scope>NUCLEOTIDE SEQUENCE [LARGE SCALE GENOMIC DNA]</scope>
    <source>
        <strain evidence="2 3">KCTC 32990</strain>
    </source>
</reference>
<dbReference type="InterPro" id="IPR001763">
    <property type="entry name" value="Rhodanese-like_dom"/>
</dbReference>
<accession>A0A6M0CLB2</accession>
<dbReference type="Proteomes" id="UP000474296">
    <property type="component" value="Unassembled WGS sequence"/>
</dbReference>
<dbReference type="SMART" id="SM00450">
    <property type="entry name" value="RHOD"/>
    <property type="match status" value="1"/>
</dbReference>
<name>A0A6M0CLB2_9FLAO</name>
<feature type="domain" description="Rhodanese" evidence="1">
    <location>
        <begin position="21"/>
        <end position="101"/>
    </location>
</feature>
<dbReference type="InterPro" id="IPR050229">
    <property type="entry name" value="GlpE_sulfurtransferase"/>
</dbReference>
<dbReference type="PANTHER" id="PTHR43031">
    <property type="entry name" value="FAD-DEPENDENT OXIDOREDUCTASE"/>
    <property type="match status" value="1"/>
</dbReference>
<dbReference type="SUPFAM" id="SSF52821">
    <property type="entry name" value="Rhodanese/Cell cycle control phosphatase"/>
    <property type="match status" value="1"/>
</dbReference>